<dbReference type="EMBL" id="MU070545">
    <property type="protein sequence ID" value="KAF5827263.1"/>
    <property type="molecule type" value="Genomic_DNA"/>
</dbReference>
<keyword evidence="2" id="KW-1185">Reference proteome</keyword>
<proteinExistence type="predicted"/>
<sequence>MCLCMTTLLQSCLPRLYGRGSPQQVFFASSTLHCSPPRHTLEEHFCSTSQHLVPYLPCPCLCSRAIPMTKVFASSTLHQTSLPCL</sequence>
<gene>
    <name evidence="1" type="ORF">DUNSADRAFT_1049</name>
</gene>
<evidence type="ECO:0000313" key="1">
    <source>
        <dbReference type="EMBL" id="KAF5827263.1"/>
    </source>
</evidence>
<organism evidence="1 2">
    <name type="scientific">Dunaliella salina</name>
    <name type="common">Green alga</name>
    <name type="synonym">Protococcus salinus</name>
    <dbReference type="NCBI Taxonomy" id="3046"/>
    <lineage>
        <taxon>Eukaryota</taxon>
        <taxon>Viridiplantae</taxon>
        <taxon>Chlorophyta</taxon>
        <taxon>core chlorophytes</taxon>
        <taxon>Chlorophyceae</taxon>
        <taxon>CS clade</taxon>
        <taxon>Chlamydomonadales</taxon>
        <taxon>Dunaliellaceae</taxon>
        <taxon>Dunaliella</taxon>
    </lineage>
</organism>
<protein>
    <recommendedName>
        <fullName evidence="3">Secreted protein</fullName>
    </recommendedName>
</protein>
<dbReference type="Proteomes" id="UP000815325">
    <property type="component" value="Unassembled WGS sequence"/>
</dbReference>
<accession>A0ABQ7FY31</accession>
<evidence type="ECO:0008006" key="3">
    <source>
        <dbReference type="Google" id="ProtNLM"/>
    </source>
</evidence>
<evidence type="ECO:0000313" key="2">
    <source>
        <dbReference type="Proteomes" id="UP000815325"/>
    </source>
</evidence>
<reference evidence="1" key="1">
    <citation type="submission" date="2017-08" db="EMBL/GenBank/DDBJ databases">
        <authorList>
            <person name="Polle J.E."/>
            <person name="Barry K."/>
            <person name="Cushman J."/>
            <person name="Schmutz J."/>
            <person name="Tran D."/>
            <person name="Hathwaick L.T."/>
            <person name="Yim W.C."/>
            <person name="Jenkins J."/>
            <person name="Mckie-Krisberg Z.M."/>
            <person name="Prochnik S."/>
            <person name="Lindquist E."/>
            <person name="Dockter R.B."/>
            <person name="Adam C."/>
            <person name="Molina H."/>
            <person name="Bunkerborg J."/>
            <person name="Jin E."/>
            <person name="Buchheim M."/>
            <person name="Magnuson J."/>
        </authorList>
    </citation>
    <scope>NUCLEOTIDE SEQUENCE</scope>
    <source>
        <strain evidence="1">CCAP 19/18</strain>
    </source>
</reference>
<comment type="caution">
    <text evidence="1">The sequence shown here is derived from an EMBL/GenBank/DDBJ whole genome shotgun (WGS) entry which is preliminary data.</text>
</comment>
<name>A0ABQ7FY31_DUNSA</name>